<dbReference type="PANTHER" id="PTHR11138">
    <property type="entry name" value="METHIONYL-TRNA FORMYLTRANSFERASE"/>
    <property type="match status" value="1"/>
</dbReference>
<evidence type="ECO:0000256" key="2">
    <source>
        <dbReference type="ARBA" id="ARBA00012261"/>
    </source>
</evidence>
<dbReference type="AlphaFoldDB" id="A0A1G2A791"/>
<dbReference type="Pfam" id="PF00551">
    <property type="entry name" value="Formyl_trans_N"/>
    <property type="match status" value="1"/>
</dbReference>
<evidence type="ECO:0000313" key="8">
    <source>
        <dbReference type="Proteomes" id="UP000178315"/>
    </source>
</evidence>
<name>A0A1G2A791_9BACT</name>
<dbReference type="EMBL" id="MHJU01000023">
    <property type="protein sequence ID" value="OGY72773.1"/>
    <property type="molecule type" value="Genomic_DNA"/>
</dbReference>
<proteinExistence type="inferred from homology"/>
<dbReference type="Proteomes" id="UP000178315">
    <property type="component" value="Unassembled WGS sequence"/>
</dbReference>
<organism evidence="7 8">
    <name type="scientific">Candidatus Jacksonbacteria bacterium RIFCSPLOWO2_02_FULL_44_20</name>
    <dbReference type="NCBI Taxonomy" id="1798460"/>
    <lineage>
        <taxon>Bacteria</taxon>
        <taxon>Candidatus Jacksoniibacteriota</taxon>
    </lineage>
</organism>
<evidence type="ECO:0000256" key="4">
    <source>
        <dbReference type="ARBA" id="ARBA00022917"/>
    </source>
</evidence>
<dbReference type="Pfam" id="PF02911">
    <property type="entry name" value="Formyl_trans_C"/>
    <property type="match status" value="1"/>
</dbReference>
<evidence type="ECO:0000256" key="3">
    <source>
        <dbReference type="ARBA" id="ARBA00022679"/>
    </source>
</evidence>
<keyword evidence="3" id="KW-0808">Transferase</keyword>
<feature type="domain" description="Formyl transferase C-terminal" evidence="6">
    <location>
        <begin position="210"/>
        <end position="290"/>
    </location>
</feature>
<keyword evidence="4" id="KW-0648">Protein biosynthesis</keyword>
<evidence type="ECO:0000259" key="6">
    <source>
        <dbReference type="Pfam" id="PF02911"/>
    </source>
</evidence>
<dbReference type="GO" id="GO:0005829">
    <property type="term" value="C:cytosol"/>
    <property type="evidence" value="ECO:0007669"/>
    <property type="project" value="TreeGrafter"/>
</dbReference>
<dbReference type="PANTHER" id="PTHR11138:SF5">
    <property type="entry name" value="METHIONYL-TRNA FORMYLTRANSFERASE, MITOCHONDRIAL"/>
    <property type="match status" value="1"/>
</dbReference>
<dbReference type="InterPro" id="IPR005793">
    <property type="entry name" value="Formyl_trans_C"/>
</dbReference>
<dbReference type="GO" id="GO:0004479">
    <property type="term" value="F:methionyl-tRNA formyltransferase activity"/>
    <property type="evidence" value="ECO:0007669"/>
    <property type="project" value="UniProtKB-EC"/>
</dbReference>
<dbReference type="InterPro" id="IPR036477">
    <property type="entry name" value="Formyl_transf_N_sf"/>
</dbReference>
<evidence type="ECO:0000259" key="5">
    <source>
        <dbReference type="Pfam" id="PF00551"/>
    </source>
</evidence>
<feature type="domain" description="Formyl transferase N-terminal" evidence="5">
    <location>
        <begin position="1"/>
        <end position="177"/>
    </location>
</feature>
<comment type="caution">
    <text evidence="7">The sequence shown here is derived from an EMBL/GenBank/DDBJ whole genome shotgun (WGS) entry which is preliminary data.</text>
</comment>
<dbReference type="CDD" id="cd08646">
    <property type="entry name" value="FMT_core_Met-tRNA-FMT_N"/>
    <property type="match status" value="1"/>
</dbReference>
<protein>
    <recommendedName>
        <fullName evidence="2">methionyl-tRNA formyltransferase</fullName>
        <ecNumber evidence="2">2.1.2.9</ecNumber>
    </recommendedName>
</protein>
<sequence length="294" mass="33275">MKIVFMGTSSFGLECLQKLIAMKQDISAIYTLPSVINISWSKNPIHLATHKNFTRIAHTNSIPIIEVKEKIKYYAQSIKSFSPNFILAAGWYYIIPKDILRIPDLGCGGIHASLLPRYRGGAPLSWAIINGERQTGVSLFYFAGGVDTGDIIGQKKISITERDTIQTVYKKAAKTALRLIEKYIPLIEQKKAPRIKQNDKLATFFPSRIPEDGIINWNKTSVEIYNWIRAQTKPYPGAFFYTPEKKKIIVWASKVPVKKKIRSAPPGAIIYKDSKRIDVATSDYYISITHYDTI</sequence>
<dbReference type="InterPro" id="IPR041711">
    <property type="entry name" value="Met-tRNA-FMT_N"/>
</dbReference>
<dbReference type="EC" id="2.1.2.9" evidence="2"/>
<comment type="similarity">
    <text evidence="1">Belongs to the Fmt family.</text>
</comment>
<reference evidence="7 8" key="1">
    <citation type="journal article" date="2016" name="Nat. Commun.">
        <title>Thousands of microbial genomes shed light on interconnected biogeochemical processes in an aquifer system.</title>
        <authorList>
            <person name="Anantharaman K."/>
            <person name="Brown C.T."/>
            <person name="Hug L.A."/>
            <person name="Sharon I."/>
            <person name="Castelle C.J."/>
            <person name="Probst A.J."/>
            <person name="Thomas B.C."/>
            <person name="Singh A."/>
            <person name="Wilkins M.J."/>
            <person name="Karaoz U."/>
            <person name="Brodie E.L."/>
            <person name="Williams K.H."/>
            <person name="Hubbard S.S."/>
            <person name="Banfield J.F."/>
        </authorList>
    </citation>
    <scope>NUCLEOTIDE SEQUENCE [LARGE SCALE GENOMIC DNA]</scope>
</reference>
<dbReference type="InterPro" id="IPR011034">
    <property type="entry name" value="Formyl_transferase-like_C_sf"/>
</dbReference>
<dbReference type="SUPFAM" id="SSF50486">
    <property type="entry name" value="FMT C-terminal domain-like"/>
    <property type="match status" value="1"/>
</dbReference>
<evidence type="ECO:0000313" key="7">
    <source>
        <dbReference type="EMBL" id="OGY72773.1"/>
    </source>
</evidence>
<dbReference type="InterPro" id="IPR002376">
    <property type="entry name" value="Formyl_transf_N"/>
</dbReference>
<dbReference type="Gene3D" id="3.40.50.12230">
    <property type="match status" value="1"/>
</dbReference>
<gene>
    <name evidence="7" type="ORF">A3H61_02365</name>
</gene>
<accession>A0A1G2A791</accession>
<evidence type="ECO:0000256" key="1">
    <source>
        <dbReference type="ARBA" id="ARBA00010699"/>
    </source>
</evidence>
<dbReference type="SUPFAM" id="SSF53328">
    <property type="entry name" value="Formyltransferase"/>
    <property type="match status" value="1"/>
</dbReference>